<feature type="compositionally biased region" description="Polar residues" evidence="10">
    <location>
        <begin position="56"/>
        <end position="66"/>
    </location>
</feature>
<feature type="domain" description="PHD-type" evidence="12">
    <location>
        <begin position="222"/>
        <end position="329"/>
    </location>
</feature>
<reference evidence="13 14" key="1">
    <citation type="journal article" date="2019" name="BMC Genomics">
        <title>New insights from Opisthorchis felineus genome: update on genomics of the epidemiologically important liver flukes.</title>
        <authorList>
            <person name="Ershov N.I."/>
            <person name="Mordvinov V.A."/>
            <person name="Prokhortchouk E.B."/>
            <person name="Pakharukova M.Y."/>
            <person name="Gunbin K.V."/>
            <person name="Ustyantsev K."/>
            <person name="Genaev M.A."/>
            <person name="Blinov A.G."/>
            <person name="Mazur A."/>
            <person name="Boulygina E."/>
            <person name="Tsygankova S."/>
            <person name="Khrameeva E."/>
            <person name="Chekanov N."/>
            <person name="Fan G."/>
            <person name="Xiao A."/>
            <person name="Zhang H."/>
            <person name="Xu X."/>
            <person name="Yang H."/>
            <person name="Solovyev V."/>
            <person name="Lee S.M."/>
            <person name="Liu X."/>
            <person name="Afonnikov D.A."/>
            <person name="Skryabin K.G."/>
        </authorList>
    </citation>
    <scope>NUCLEOTIDE SEQUENCE [LARGE SCALE GENOMIC DNA]</scope>
    <source>
        <strain evidence="13">AK-0245</strain>
        <tissue evidence="13">Whole organism</tissue>
    </source>
</reference>
<evidence type="ECO:0000256" key="2">
    <source>
        <dbReference type="ARBA" id="ARBA00022723"/>
    </source>
</evidence>
<feature type="compositionally biased region" description="Polar residues" evidence="10">
    <location>
        <begin position="727"/>
        <end position="748"/>
    </location>
</feature>
<feature type="compositionally biased region" description="Low complexity" evidence="10">
    <location>
        <begin position="3045"/>
        <end position="3054"/>
    </location>
</feature>
<feature type="compositionally biased region" description="Polar residues" evidence="10">
    <location>
        <begin position="665"/>
        <end position="690"/>
    </location>
</feature>
<keyword evidence="5" id="KW-0862">Zinc</keyword>
<feature type="compositionally biased region" description="Low complexity" evidence="10">
    <location>
        <begin position="3518"/>
        <end position="3542"/>
    </location>
</feature>
<evidence type="ECO:0000256" key="3">
    <source>
        <dbReference type="ARBA" id="ARBA00022737"/>
    </source>
</evidence>
<feature type="region of interest" description="Disordered" evidence="10">
    <location>
        <begin position="3274"/>
        <end position="3294"/>
    </location>
</feature>
<keyword evidence="14" id="KW-1185">Reference proteome</keyword>
<evidence type="ECO:0000313" key="14">
    <source>
        <dbReference type="Proteomes" id="UP000308267"/>
    </source>
</evidence>
<feature type="compositionally biased region" description="Polar residues" evidence="10">
    <location>
        <begin position="2793"/>
        <end position="2803"/>
    </location>
</feature>
<evidence type="ECO:0000256" key="5">
    <source>
        <dbReference type="ARBA" id="ARBA00022833"/>
    </source>
</evidence>
<dbReference type="GO" id="GO:0003713">
    <property type="term" value="F:transcription coactivator activity"/>
    <property type="evidence" value="ECO:0007669"/>
    <property type="project" value="TreeGrafter"/>
</dbReference>
<evidence type="ECO:0008006" key="15">
    <source>
        <dbReference type="Google" id="ProtNLM"/>
    </source>
</evidence>
<dbReference type="SMART" id="SM00249">
    <property type="entry name" value="PHD"/>
    <property type="match status" value="7"/>
</dbReference>
<feature type="compositionally biased region" description="Low complexity" evidence="10">
    <location>
        <begin position="691"/>
        <end position="709"/>
    </location>
</feature>
<dbReference type="Proteomes" id="UP000308267">
    <property type="component" value="Unassembled WGS sequence"/>
</dbReference>
<feature type="compositionally biased region" description="Polar residues" evidence="10">
    <location>
        <begin position="2177"/>
        <end position="2194"/>
    </location>
</feature>
<feature type="compositionally biased region" description="Polar residues" evidence="10">
    <location>
        <begin position="2810"/>
        <end position="2820"/>
    </location>
</feature>
<feature type="compositionally biased region" description="Polar residues" evidence="10">
    <location>
        <begin position="3072"/>
        <end position="3089"/>
    </location>
</feature>
<dbReference type="FunFam" id="3.30.40.10:FF:000852">
    <property type="entry name" value="Histone-lysine N-methyltransferase 2C"/>
    <property type="match status" value="1"/>
</dbReference>
<evidence type="ECO:0000256" key="4">
    <source>
        <dbReference type="ARBA" id="ARBA00022771"/>
    </source>
</evidence>
<dbReference type="PANTHER" id="PTHR45888:SF6">
    <property type="entry name" value="HL01030P-RELATED"/>
    <property type="match status" value="1"/>
</dbReference>
<keyword evidence="4 9" id="KW-0863">Zinc-finger</keyword>
<dbReference type="InterPro" id="IPR011011">
    <property type="entry name" value="Znf_FYVE_PHD"/>
</dbReference>
<gene>
    <name evidence="13" type="ORF">CRM22_003776</name>
</gene>
<feature type="compositionally biased region" description="Polar residues" evidence="10">
    <location>
        <begin position="2900"/>
        <end position="2922"/>
    </location>
</feature>
<keyword evidence="6" id="KW-0805">Transcription regulation</keyword>
<dbReference type="InterPro" id="IPR019787">
    <property type="entry name" value="Znf_PHD-finger"/>
</dbReference>
<feature type="compositionally biased region" description="Polar residues" evidence="10">
    <location>
        <begin position="2998"/>
        <end position="3027"/>
    </location>
</feature>
<feature type="region of interest" description="Disordered" evidence="10">
    <location>
        <begin position="1586"/>
        <end position="1605"/>
    </location>
</feature>
<dbReference type="SUPFAM" id="SSF57903">
    <property type="entry name" value="FYVE/PHD zinc finger"/>
    <property type="match status" value="5"/>
</dbReference>
<dbReference type="InterPro" id="IPR013083">
    <property type="entry name" value="Znf_RING/FYVE/PHD"/>
</dbReference>
<feature type="region of interest" description="Disordered" evidence="10">
    <location>
        <begin position="2112"/>
        <end position="2137"/>
    </location>
</feature>
<dbReference type="InterPro" id="IPR034732">
    <property type="entry name" value="EPHD"/>
</dbReference>
<feature type="compositionally biased region" description="Polar residues" evidence="10">
    <location>
        <begin position="3335"/>
        <end position="3345"/>
    </location>
</feature>
<feature type="region of interest" description="Disordered" evidence="10">
    <location>
        <begin position="2497"/>
        <end position="2564"/>
    </location>
</feature>
<dbReference type="InterPro" id="IPR001841">
    <property type="entry name" value="Znf_RING"/>
</dbReference>
<evidence type="ECO:0000256" key="9">
    <source>
        <dbReference type="PROSITE-ProRule" id="PRU00146"/>
    </source>
</evidence>
<feature type="compositionally biased region" description="Polar residues" evidence="10">
    <location>
        <begin position="2834"/>
        <end position="2860"/>
    </location>
</feature>
<comment type="subcellular location">
    <subcellularLocation>
        <location evidence="1">Nucleus</location>
    </subcellularLocation>
</comment>
<comment type="caution">
    <text evidence="13">The sequence shown here is derived from an EMBL/GenBank/DDBJ whole genome shotgun (WGS) entry which is preliminary data.</text>
</comment>
<feature type="region of interest" description="Disordered" evidence="10">
    <location>
        <begin position="1222"/>
        <end position="1334"/>
    </location>
</feature>
<dbReference type="CDD" id="cd15514">
    <property type="entry name" value="PHD6_KMT2C_like"/>
    <property type="match status" value="1"/>
</dbReference>
<protein>
    <recommendedName>
        <fullName evidence="15">Histone-lysine N-methyltransferase</fullName>
    </recommendedName>
</protein>
<dbReference type="Gene3D" id="3.30.40.10">
    <property type="entry name" value="Zinc/RING finger domain, C3HC4 (zinc finger)"/>
    <property type="match status" value="5"/>
</dbReference>
<feature type="region of interest" description="Disordered" evidence="10">
    <location>
        <begin position="2998"/>
        <end position="3152"/>
    </location>
</feature>
<dbReference type="CDD" id="cd15509">
    <property type="entry name" value="PHD1_KMT2C_like"/>
    <property type="match status" value="1"/>
</dbReference>
<dbReference type="SMART" id="SM00184">
    <property type="entry name" value="RING"/>
    <property type="match status" value="6"/>
</dbReference>
<organism evidence="13 14">
    <name type="scientific">Opisthorchis felineus</name>
    <dbReference type="NCBI Taxonomy" id="147828"/>
    <lineage>
        <taxon>Eukaryota</taxon>
        <taxon>Metazoa</taxon>
        <taxon>Spiralia</taxon>
        <taxon>Lophotrochozoa</taxon>
        <taxon>Platyhelminthes</taxon>
        <taxon>Trematoda</taxon>
        <taxon>Digenea</taxon>
        <taxon>Opisthorchiida</taxon>
        <taxon>Opisthorchiata</taxon>
        <taxon>Opisthorchiidae</taxon>
        <taxon>Opisthorchis</taxon>
    </lineage>
</organism>
<feature type="compositionally biased region" description="Low complexity" evidence="10">
    <location>
        <begin position="3477"/>
        <end position="3496"/>
    </location>
</feature>
<feature type="domain" description="PHD-type" evidence="11">
    <location>
        <begin position="388"/>
        <end position="438"/>
    </location>
</feature>
<feature type="domain" description="PHD-type" evidence="11">
    <location>
        <begin position="1069"/>
        <end position="1124"/>
    </location>
</feature>
<evidence type="ECO:0000313" key="13">
    <source>
        <dbReference type="EMBL" id="TGZ69381.1"/>
    </source>
</evidence>
<feature type="compositionally biased region" description="Polar residues" evidence="10">
    <location>
        <begin position="3412"/>
        <end position="3424"/>
    </location>
</feature>
<feature type="compositionally biased region" description="Low complexity" evidence="10">
    <location>
        <begin position="2525"/>
        <end position="2552"/>
    </location>
</feature>
<feature type="domain" description="PHD-type" evidence="11">
    <location>
        <begin position="943"/>
        <end position="995"/>
    </location>
</feature>
<dbReference type="Pfam" id="PF00628">
    <property type="entry name" value="PHD"/>
    <property type="match status" value="4"/>
</dbReference>
<feature type="compositionally biased region" description="Polar residues" evidence="10">
    <location>
        <begin position="623"/>
        <end position="638"/>
    </location>
</feature>
<feature type="region of interest" description="Disordered" evidence="10">
    <location>
        <begin position="579"/>
        <end position="788"/>
    </location>
</feature>
<dbReference type="GO" id="GO:0045944">
    <property type="term" value="P:positive regulation of transcription by RNA polymerase II"/>
    <property type="evidence" value="ECO:0007669"/>
    <property type="project" value="TreeGrafter"/>
</dbReference>
<feature type="region of interest" description="Disordered" evidence="10">
    <location>
        <begin position="1452"/>
        <end position="1486"/>
    </location>
</feature>
<evidence type="ECO:0000256" key="8">
    <source>
        <dbReference type="ARBA" id="ARBA00023242"/>
    </source>
</evidence>
<feature type="region of interest" description="Disordered" evidence="10">
    <location>
        <begin position="2163"/>
        <end position="2194"/>
    </location>
</feature>
<evidence type="ECO:0000259" key="11">
    <source>
        <dbReference type="PROSITE" id="PS50016"/>
    </source>
</evidence>
<feature type="compositionally biased region" description="Polar residues" evidence="10">
    <location>
        <begin position="1586"/>
        <end position="1595"/>
    </location>
</feature>
<feature type="region of interest" description="Disordered" evidence="10">
    <location>
        <begin position="1962"/>
        <end position="1990"/>
    </location>
</feature>
<feature type="compositionally biased region" description="Basic and acidic residues" evidence="10">
    <location>
        <begin position="1469"/>
        <end position="1483"/>
    </location>
</feature>
<feature type="region of interest" description="Disordered" evidence="10">
    <location>
        <begin position="2415"/>
        <end position="2445"/>
    </location>
</feature>
<evidence type="ECO:0000256" key="7">
    <source>
        <dbReference type="ARBA" id="ARBA00023163"/>
    </source>
</evidence>
<dbReference type="CDD" id="cd15512">
    <property type="entry name" value="PHD4_KMT2C_like"/>
    <property type="match status" value="1"/>
</dbReference>
<dbReference type="STRING" id="147828.A0A4S2LZL9"/>
<keyword evidence="7" id="KW-0804">Transcription</keyword>
<feature type="region of interest" description="Disordered" evidence="10">
    <location>
        <begin position="49"/>
        <end position="73"/>
    </location>
</feature>
<feature type="compositionally biased region" description="Polar residues" evidence="10">
    <location>
        <begin position="3117"/>
        <end position="3132"/>
    </location>
</feature>
<dbReference type="CDD" id="cd15513">
    <property type="entry name" value="PHD5_KMT2C_like"/>
    <property type="match status" value="1"/>
</dbReference>
<dbReference type="GO" id="GO:0044666">
    <property type="term" value="C:MLL3/4 complex"/>
    <property type="evidence" value="ECO:0007669"/>
    <property type="project" value="TreeGrafter"/>
</dbReference>
<feature type="compositionally biased region" description="Polar residues" evidence="10">
    <location>
        <begin position="2505"/>
        <end position="2524"/>
    </location>
</feature>
<feature type="compositionally biased region" description="Low complexity" evidence="10">
    <location>
        <begin position="1297"/>
        <end position="1311"/>
    </location>
</feature>
<feature type="region of interest" description="Disordered" evidence="10">
    <location>
        <begin position="2634"/>
        <end position="2980"/>
    </location>
</feature>
<dbReference type="PANTHER" id="PTHR45888">
    <property type="entry name" value="HL01030P-RELATED"/>
    <property type="match status" value="1"/>
</dbReference>
<evidence type="ECO:0000256" key="1">
    <source>
        <dbReference type="ARBA" id="ARBA00004123"/>
    </source>
</evidence>
<dbReference type="GO" id="GO:0008270">
    <property type="term" value="F:zinc ion binding"/>
    <property type="evidence" value="ECO:0007669"/>
    <property type="project" value="UniProtKB-KW"/>
</dbReference>
<feature type="compositionally biased region" description="Low complexity" evidence="10">
    <location>
        <begin position="639"/>
        <end position="655"/>
    </location>
</feature>
<feature type="compositionally biased region" description="Low complexity" evidence="10">
    <location>
        <begin position="1964"/>
        <end position="1978"/>
    </location>
</feature>
<feature type="domain" description="PHD-type" evidence="11">
    <location>
        <begin position="992"/>
        <end position="1042"/>
    </location>
</feature>
<feature type="region of interest" description="Disordered" evidence="10">
    <location>
        <begin position="3402"/>
        <end position="3424"/>
    </location>
</feature>
<feature type="compositionally biased region" description="Low complexity" evidence="10">
    <location>
        <begin position="3402"/>
        <end position="3411"/>
    </location>
</feature>
<proteinExistence type="predicted"/>
<dbReference type="InterPro" id="IPR001965">
    <property type="entry name" value="Znf_PHD"/>
</dbReference>
<feature type="compositionally biased region" description="Low complexity" evidence="10">
    <location>
        <begin position="3133"/>
        <end position="3149"/>
    </location>
</feature>
<feature type="region of interest" description="Disordered" evidence="10">
    <location>
        <begin position="3335"/>
        <end position="3360"/>
    </location>
</feature>
<keyword evidence="2" id="KW-0479">Metal-binding</keyword>
<dbReference type="OrthoDB" id="308383at2759"/>
<accession>A0A4S2LZL9</accession>
<dbReference type="Pfam" id="PF13771">
    <property type="entry name" value="zf-HC5HC2H"/>
    <property type="match status" value="1"/>
</dbReference>
<evidence type="ECO:0000256" key="6">
    <source>
        <dbReference type="ARBA" id="ARBA00023015"/>
    </source>
</evidence>
<evidence type="ECO:0000259" key="12">
    <source>
        <dbReference type="PROSITE" id="PS51805"/>
    </source>
</evidence>
<feature type="compositionally biased region" description="Polar residues" evidence="10">
    <location>
        <begin position="2740"/>
        <end position="2770"/>
    </location>
</feature>
<feature type="compositionally biased region" description="Low complexity" evidence="10">
    <location>
        <begin position="2118"/>
        <end position="2135"/>
    </location>
</feature>
<name>A0A4S2LZL9_OPIFE</name>
<dbReference type="GO" id="GO:0042800">
    <property type="term" value="F:histone H3K4 methyltransferase activity"/>
    <property type="evidence" value="ECO:0007669"/>
    <property type="project" value="TreeGrafter"/>
</dbReference>
<feature type="region of interest" description="Disordered" evidence="10">
    <location>
        <begin position="3457"/>
        <end position="3542"/>
    </location>
</feature>
<feature type="compositionally biased region" description="Low complexity" evidence="10">
    <location>
        <begin position="2961"/>
        <end position="2975"/>
    </location>
</feature>
<dbReference type="EMBL" id="SJOL01006076">
    <property type="protein sequence ID" value="TGZ69381.1"/>
    <property type="molecule type" value="Genomic_DNA"/>
</dbReference>
<feature type="compositionally biased region" description="Polar residues" evidence="10">
    <location>
        <begin position="2681"/>
        <end position="2690"/>
    </location>
</feature>
<keyword evidence="3" id="KW-0677">Repeat</keyword>
<sequence>MSSDNNSPARLRIKVAGEVLEKHIFGPLRSADNEMAACTLDDVDRNARDTGCAGDSSDQQYPTHLPTSHPVEHNDPEQGPVCVFCGLNAQVKFGQGELRRFHINEEPGPVPTWYKELMASMSEKQSATHVASLSNRQQVSRKSQHNRAITITPPPIVANFESRRVGPYASLDGCRRLKEHKNIGSDGKPCLPGLPNAFFDCEGRPFGLVEELGYIGWPVAPDGEESLQLQHLISSCSPREGGEGSWIFAHHCCASWSTGVHFNEQPGLEGVEEAARHALTQVCALCRRLGASLSCRSPNCTMYFHFPCAAGAGCLQDVETLELLCLLHLDEAETYGFHATQCALCECLGDISELLFCTGCGSHYHGSCLEPSLQPNPTIRIGWQCAECKACLICNESKDENKMLVCDVCDKGFHTYCLRPPVSCIPRNGFKCERCRVCSDCGAGRASTVSGLGVMMEFNNPQLPVIKWHSNYTLCDRCFHSRKRPTASCPVCERAWRCSLQIPSYISTQPQTNTHVTWPGRRCTKCRRMVHADCDPLQSVAIGTTSPSSAMSEDTNLAGGIAYSCPVCRVRGSATPSEAASTTASLRASPLPGCGNSSHSGGDGSEEVFSGSGGLDDPARQGISAQSALGSGAPSTWVNTPSSCTSNSTTPNTEPGKQQVLLNVPESSHAQGTRGASASPRLNTKGNAATSSVGRGSSSSVNRISSESNLGSSTQSTGRKRGAGVPSETSRSNASVKNTVPANGTVAITKTGALKRTAGANTTTSMTGRSRRTKTRKTSMVASSKTVGSVVQPRVLPEFMQPPRLPSETLSVKRTSQTQTLKANLQHSLDGDAWKMHLSSSNSGPIASCTRSALAAAAAMASSVHLRSHVTAENFVADGGRRRRLEGRVASLMARNQRSNPIGLGSTLCTVSDQYESKMPDEKDDHPSTVVLCRADDTFVLEQDMCVACGSFGLDTVLLACAQCGQCYHPFCADVPKITRTMLEKGWRCLDCTVCEGCGGTTNESLLLLCDDCDISYHTYCLDPPLQEVPKGGWKCSECVVCTNCGQRDPGLNGKWHANYSMCAPCASLATCPVCTLAYREGELLIRCALCSRWSHAGCDQLRTEDELELATDMGYNCLLCREAGAEMGAGHLQVLAYRQAGNGNMHALENLKFGEGTENLFSDKLSPSAFPYSSVLSRLRQEEEPGSPAEARQFFLDGVVLSETGLSTIRHAMLKFQPKKASIAGQRRLSSQGTPTPLVLDSGRSNDTPLSELTPLGSHGQGDEEGSLQSALDAEVESVSYPDWKSPSMLSEEDAGSVTTPVTAGTSTSTQESLRGPPGSSKNVTAASGGKLSGAIGAKSRRLSNLGIGGFRAKPVRINQTKKQQLAAASDPFSQSSTYGTLTTFTNDSSGLSGKRKKGGRKKLELEENYPDYLMEAFYGASLLAANRRPLKKKKPPSSYGVSAQQFSRQSGSGVLAARSGSTLKTGFNERQKRTSTDHRSAEGNGVSEVFDSIEGAGAANELAADEECALDDITDDLELDDELDNDLGGLDELRDFEDDFDAEPLECEADEDISTTLSMVDGLEFHSSSEIKFSSNLLANQSSIMRSETESQNPPLPRTASIPEASTEPFILASEASARSLVGRPQSCYPSSGQPTQTEVLRSTSVERMLPTGSASRIGVPQSKADTPTRLILEPTERTPAHIMSSPGQAGSVSVPQASVVTDHSRQDRPPSGLDEVFMNMQDYFMNIDDLPDAEDAETNETTIQQTLATGAAPSPAQGVASSTLQQLRNQTKHSLVLATSAHAAQPIQNPQNIPKQQTLQVVRGGESGAISVQPIESISQHSASLHCDQQSAKQFPLQQENVIYDQQRLRSSQEMAHLQPTEHRIQVHGPGMPAASSRVSELLDRPTLLSQTQRQQQEARQFLNIRAQEQQFARVGTAPVSSVASGRLAELIEPSHASDQATPGAQLIPSNCELDTCSPLSSRVGGQSSSSGRGSTTTAGHLPELSVSDIETQLGPTVGFELNDVFKGLNTSETNSGILTDSGARDVAQVPAFLGEEVATLPEMLGQRMQQQQQAQQHRFSASQPTVHLVQASPEQMLRSSQGQHLAEQLREMPQHIQSGLPIATLQRSSPMTNVQQQQQQQQPRVSVQQPQFEAQSPRLQLRCQQPSYVYAHVVPSQGSRMIPQTQKQQQQQRLVNSPGLTTSHPSGSQSHVQMLVSGHASATHFIAHPVQARSPHERTPPPPPPPYPTQALRQTHMWQHPAAQPRILTPTGQGTIMLTTSGQAIATHGSNSAQLIMSPPATPISIQTQHVLPPSCPPTGQMDSAQRVCVQQTGVQRVPTHVVMHGQQMVQQQQQQQQHLHAYPSEHVGIHGTRQVSFVTSHRPGSVQQSQPSAGVLRFATITEEAVPRPPTESHLLSMLNPNSGQPIMPASPANQQQPTIASPATGGVVTGPPPTSSGRRINYHKWEEDERLGNQSTIAPVLHANVSHPTLRGQVPEFTARAKEITKLWRRLSSEERGSWVSQARNNRTNLRGSHSQHVPSNAPGSSPSTSTPSTPSERPQSSTSTPAVFSQDLPDAPMTPQRILPIQVTNISPRIVAEESTRPQSVRPGVESVQSLLSQELQISPDTSSRVRANSLDSLATSTQFPTIEVGDNHGASDPLTGEPSYGGMHQTSPFGHSQNRRLEECHPSDVIPGSTGSWRSAANTPGGGDQISQTLPHDVQQAVGGPHPRVSPSPGRVTPSAHLFAQSPHAPLSASTGSPVISQTAPTSSSMYATPPGLQQQPTPMKVQQPPLSGPPSPSFMKRHSSVPSISGNSPASAPPLRNTDSVSPSFLPQHQHGGVAGVGSVSPINANLTSPGNSRPPSRHQPVQSASSALPPPPPIWPPSTGTAACQSNQSVPISPTALKEQTPPQPMSNSASPSPMRSPIGNQPITNVGFQAMHPYPQQGALISPSQSPAPSPSAVHTGSMMAHRACHSSATSSALSSPHHSIPQYPTLSVSTPTVLQMPTSAEVQLPRTPQANMYVGPQSTPMATPPATSQALSAPGTPVPRSSPGHLASHQHQPQQQPHIGSTNSNVFVVGGGTVQPFYQNSGPSESDVNQTSFPGDASLDGSLRQGQVPAPLSKTMDDSRSITAHPSGSFHSHISMQQQQQQQQHLPHHPQQPGYSNADIEHQRLREILAQRARRQIRQQQMLQQQQQQRQQQQFQEQAHEQVVMRHGQVAGPGQHGQPVMAIPYSSMEQPTTVYVQQHQQHVGEPNNPTYVNYPNQATAWQYQTTSVPNRQQPTRQTYYAQQGPPPPNNPQQHQQQSPMLYQQFVGRPSSLSPAISRSPTTPLAQSAQLISPSIQQGSGQFYASTSSPAAHEYGPTSMKVAHNSTPDFQQHISSYGPSSSAAPTYSFTAVPIHRNEAMFAGTSSTSSETVIGSSPMTSGAPQQVSVSPRGNLGPGMEEVGFEPPVILSRVVSAKEKRYPPSALAVPPTGQMLPGRSLPSQPQTPQPHQVQQHQQHQQYQSMSSAVPPAEIRMPPTPGVQNMSVSCPMPMSSVTPPSTSAAMNPMN</sequence>
<keyword evidence="8" id="KW-0539">Nucleus</keyword>
<dbReference type="InterPro" id="IPR036910">
    <property type="entry name" value="HMG_box_dom_sf"/>
</dbReference>
<feature type="compositionally biased region" description="Low complexity" evidence="10">
    <location>
        <begin position="2937"/>
        <end position="2948"/>
    </location>
</feature>
<evidence type="ECO:0000256" key="10">
    <source>
        <dbReference type="SAM" id="MobiDB-lite"/>
    </source>
</evidence>
<dbReference type="Gene3D" id="1.10.30.10">
    <property type="entry name" value="High mobility group box domain"/>
    <property type="match status" value="1"/>
</dbReference>
<dbReference type="PROSITE" id="PS51805">
    <property type="entry name" value="EPHD"/>
    <property type="match status" value="1"/>
</dbReference>
<feature type="compositionally biased region" description="Polar residues" evidence="10">
    <location>
        <begin position="2872"/>
        <end position="2886"/>
    </location>
</feature>
<feature type="domain" description="PHD-type" evidence="11">
    <location>
        <begin position="339"/>
        <end position="391"/>
    </location>
</feature>
<dbReference type="PROSITE" id="PS50016">
    <property type="entry name" value="ZF_PHD_2"/>
    <property type="match status" value="5"/>
</dbReference>